<dbReference type="InterPro" id="IPR032710">
    <property type="entry name" value="NTF2-like_dom_sf"/>
</dbReference>
<keyword evidence="4" id="KW-1185">Reference proteome</keyword>
<dbReference type="AlphaFoldDB" id="A0AA41PV44"/>
<evidence type="ECO:0000313" key="3">
    <source>
        <dbReference type="EMBL" id="MCF2526162.1"/>
    </source>
</evidence>
<evidence type="ECO:0000259" key="2">
    <source>
        <dbReference type="Pfam" id="PF13577"/>
    </source>
</evidence>
<gene>
    <name evidence="3" type="ORF">LZ495_02850</name>
</gene>
<evidence type="ECO:0000256" key="1">
    <source>
        <dbReference type="SAM" id="SignalP"/>
    </source>
</evidence>
<comment type="caution">
    <text evidence="3">The sequence shown here is derived from an EMBL/GenBank/DDBJ whole genome shotgun (WGS) entry which is preliminary data.</text>
</comment>
<protein>
    <submittedName>
        <fullName evidence="3">Nuclear transport factor 2 family protein</fullName>
    </submittedName>
</protein>
<sequence length="194" mass="20689">MTTARRRVRPLRTLVAMLAVAVTASLLTMTASEAHESRGRAPGVQDRAEILDLMSRYGQYFDLGHADAWTALFTADGQLSFPTSAAPGAPRHVVKGRDALKAFASRPGDGKSVGIHLPGPSILVAAGNGTVKARTPVVVGTVRSDAQPSTSFTGYGVYEDVIVKTRDGWRFQSRTADSYGAVPMSPEFLAVPRF</sequence>
<name>A0AA41PV44_9ACTN</name>
<proteinExistence type="predicted"/>
<keyword evidence="1" id="KW-0732">Signal</keyword>
<feature type="signal peptide" evidence="1">
    <location>
        <begin position="1"/>
        <end position="34"/>
    </location>
</feature>
<feature type="domain" description="SnoaL-like" evidence="2">
    <location>
        <begin position="44"/>
        <end position="175"/>
    </location>
</feature>
<organism evidence="3 4">
    <name type="scientific">Yinghuangia soli</name>
    <dbReference type="NCBI Taxonomy" id="2908204"/>
    <lineage>
        <taxon>Bacteria</taxon>
        <taxon>Bacillati</taxon>
        <taxon>Actinomycetota</taxon>
        <taxon>Actinomycetes</taxon>
        <taxon>Kitasatosporales</taxon>
        <taxon>Streptomycetaceae</taxon>
        <taxon>Yinghuangia</taxon>
    </lineage>
</organism>
<dbReference type="InterPro" id="IPR037401">
    <property type="entry name" value="SnoaL-like"/>
</dbReference>
<evidence type="ECO:0000313" key="4">
    <source>
        <dbReference type="Proteomes" id="UP001165378"/>
    </source>
</evidence>
<dbReference type="Pfam" id="PF13577">
    <property type="entry name" value="SnoaL_4"/>
    <property type="match status" value="1"/>
</dbReference>
<dbReference type="RefSeq" id="WP_235050217.1">
    <property type="nucleotide sequence ID" value="NZ_JAKFHA010000001.1"/>
</dbReference>
<dbReference type="SUPFAM" id="SSF54427">
    <property type="entry name" value="NTF2-like"/>
    <property type="match status" value="1"/>
</dbReference>
<accession>A0AA41PV44</accession>
<reference evidence="3" key="1">
    <citation type="submission" date="2022-01" db="EMBL/GenBank/DDBJ databases">
        <title>Genome-Based Taxonomic Classification of the Phylum Actinobacteria.</title>
        <authorList>
            <person name="Gao Y."/>
        </authorList>
    </citation>
    <scope>NUCLEOTIDE SEQUENCE</scope>
    <source>
        <strain evidence="3">KLBMP 8922</strain>
    </source>
</reference>
<dbReference type="CDD" id="cd00531">
    <property type="entry name" value="NTF2_like"/>
    <property type="match status" value="1"/>
</dbReference>
<dbReference type="Proteomes" id="UP001165378">
    <property type="component" value="Unassembled WGS sequence"/>
</dbReference>
<dbReference type="EMBL" id="JAKFHA010000001">
    <property type="protein sequence ID" value="MCF2526162.1"/>
    <property type="molecule type" value="Genomic_DNA"/>
</dbReference>
<feature type="chain" id="PRO_5041212860" evidence="1">
    <location>
        <begin position="35"/>
        <end position="194"/>
    </location>
</feature>
<dbReference type="Gene3D" id="3.10.450.50">
    <property type="match status" value="1"/>
</dbReference>